<evidence type="ECO:0000256" key="2">
    <source>
        <dbReference type="ARBA" id="ARBA00005179"/>
    </source>
</evidence>
<feature type="transmembrane region" description="Helical" evidence="7">
    <location>
        <begin position="175"/>
        <end position="198"/>
    </location>
</feature>
<evidence type="ECO:0000313" key="9">
    <source>
        <dbReference type="EMBL" id="MBP3953927.1"/>
    </source>
</evidence>
<evidence type="ECO:0000256" key="3">
    <source>
        <dbReference type="ARBA" id="ARBA00022679"/>
    </source>
</evidence>
<feature type="transmembrane region" description="Helical" evidence="7">
    <location>
        <begin position="204"/>
        <end position="220"/>
    </location>
</feature>
<feature type="transmembrane region" description="Helical" evidence="7">
    <location>
        <begin position="104"/>
        <end position="127"/>
    </location>
</feature>
<keyword evidence="4 7" id="KW-0812">Transmembrane</keyword>
<evidence type="ECO:0000259" key="8">
    <source>
        <dbReference type="Pfam" id="PF13813"/>
    </source>
</evidence>
<comment type="pathway">
    <text evidence="2">Secondary metabolite biosynthesis.</text>
</comment>
<evidence type="ECO:0000256" key="4">
    <source>
        <dbReference type="ARBA" id="ARBA00022692"/>
    </source>
</evidence>
<feature type="transmembrane region" description="Helical" evidence="7">
    <location>
        <begin position="71"/>
        <end position="92"/>
    </location>
</feature>
<evidence type="ECO:0000256" key="7">
    <source>
        <dbReference type="SAM" id="Phobius"/>
    </source>
</evidence>
<evidence type="ECO:0000256" key="1">
    <source>
        <dbReference type="ARBA" id="ARBA00004141"/>
    </source>
</evidence>
<dbReference type="Pfam" id="PF13813">
    <property type="entry name" value="MBOAT_2"/>
    <property type="match status" value="1"/>
</dbReference>
<comment type="caution">
    <text evidence="9">The sequence shown here is derived from an EMBL/GenBank/DDBJ whole genome shotgun (WGS) entry which is preliminary data.</text>
</comment>
<evidence type="ECO:0000256" key="5">
    <source>
        <dbReference type="ARBA" id="ARBA00022989"/>
    </source>
</evidence>
<dbReference type="InterPro" id="IPR032805">
    <property type="entry name" value="Wax_synthase_dom"/>
</dbReference>
<keyword evidence="5 7" id="KW-1133">Transmembrane helix</keyword>
<feature type="transmembrane region" description="Helical" evidence="7">
    <location>
        <begin position="12"/>
        <end position="32"/>
    </location>
</feature>
<evidence type="ECO:0000256" key="6">
    <source>
        <dbReference type="ARBA" id="ARBA00023136"/>
    </source>
</evidence>
<accession>A0ABS5BJP5</accession>
<feature type="domain" description="Wax synthase" evidence="8">
    <location>
        <begin position="138"/>
        <end position="207"/>
    </location>
</feature>
<keyword evidence="10" id="KW-1185">Reference proteome</keyword>
<organism evidence="9 10">
    <name type="scientific">Gemmata palustris</name>
    <dbReference type="NCBI Taxonomy" id="2822762"/>
    <lineage>
        <taxon>Bacteria</taxon>
        <taxon>Pseudomonadati</taxon>
        <taxon>Planctomycetota</taxon>
        <taxon>Planctomycetia</taxon>
        <taxon>Gemmatales</taxon>
        <taxon>Gemmataceae</taxon>
        <taxon>Gemmata</taxon>
    </lineage>
</organism>
<dbReference type="EMBL" id="JAGKQQ010000001">
    <property type="protein sequence ID" value="MBP3953927.1"/>
    <property type="molecule type" value="Genomic_DNA"/>
</dbReference>
<name>A0ABS5BJP5_9BACT</name>
<reference evidence="9 10" key="1">
    <citation type="submission" date="2021-04" db="EMBL/GenBank/DDBJ databases">
        <authorList>
            <person name="Ivanova A."/>
        </authorList>
    </citation>
    <scope>NUCLEOTIDE SEQUENCE [LARGE SCALE GENOMIC DNA]</scope>
    <source>
        <strain evidence="9 10">G18</strain>
    </source>
</reference>
<keyword evidence="3" id="KW-0808">Transferase</keyword>
<comment type="subcellular location">
    <subcellularLocation>
        <location evidence="1">Membrane</location>
        <topology evidence="1">Multi-pass membrane protein</topology>
    </subcellularLocation>
</comment>
<sequence length="272" mass="29760">MSLAALNSWPPWIVMWAVAVVIFVACKLLSWWRALHAPAWRHVAYLVAWPGLDAKAFLDPRPLPRDQRPRVGEWGFAFAKLGLGIALLWGAVPLIPSDLLLLRGWVGMVGVIFVLHFGAFHVLSCAWRTACVNAKPLMVWPVLSGSVSEFWGKRWNTAFRDLTHRFLFRPLAAHLGARAGVAAGFLFSGVVHDLVISVPVRGGYGWPTLYFVVQGLGLLAEKSEAGKRLGLGRGWRGRLFTACVVIGPAFGLFHPPFVLGVVVPFLNAIGAA</sequence>
<dbReference type="InterPro" id="IPR044851">
    <property type="entry name" value="Wax_synthase"/>
</dbReference>
<dbReference type="RefSeq" id="WP_210651913.1">
    <property type="nucleotide sequence ID" value="NZ_JAGKQQ010000001.1"/>
</dbReference>
<gene>
    <name evidence="9" type="ORF">J8F10_01245</name>
</gene>
<dbReference type="PANTHER" id="PTHR31595:SF57">
    <property type="entry name" value="OS04G0481900 PROTEIN"/>
    <property type="match status" value="1"/>
</dbReference>
<protein>
    <recommendedName>
        <fullName evidence="8">Wax synthase domain-containing protein</fullName>
    </recommendedName>
</protein>
<keyword evidence="6 7" id="KW-0472">Membrane</keyword>
<feature type="transmembrane region" description="Helical" evidence="7">
    <location>
        <begin position="240"/>
        <end position="266"/>
    </location>
</feature>
<evidence type="ECO:0000313" key="10">
    <source>
        <dbReference type="Proteomes" id="UP000676565"/>
    </source>
</evidence>
<dbReference type="Proteomes" id="UP000676565">
    <property type="component" value="Unassembled WGS sequence"/>
</dbReference>
<dbReference type="PANTHER" id="PTHR31595">
    <property type="entry name" value="LONG-CHAIN-ALCOHOL O-FATTY-ACYLTRANSFERASE 3-RELATED"/>
    <property type="match status" value="1"/>
</dbReference>
<proteinExistence type="predicted"/>